<evidence type="ECO:0000259" key="1">
    <source>
        <dbReference type="PROSITE" id="PS50013"/>
    </source>
</evidence>
<keyword evidence="3" id="KW-1185">Reference proteome</keyword>
<protein>
    <recommendedName>
        <fullName evidence="1">Chromo domain-containing protein</fullName>
    </recommendedName>
</protein>
<dbReference type="AlphaFoldDB" id="A0A0C9T925"/>
<name>A0A0C9T925_SPHS4</name>
<feature type="domain" description="Chromo" evidence="1">
    <location>
        <begin position="106"/>
        <end position="170"/>
    </location>
</feature>
<dbReference type="EMBL" id="KN837407">
    <property type="protein sequence ID" value="KIJ25578.1"/>
    <property type="molecule type" value="Genomic_DNA"/>
</dbReference>
<organism evidence="2 3">
    <name type="scientific">Sphaerobolus stellatus (strain SS14)</name>
    <dbReference type="NCBI Taxonomy" id="990650"/>
    <lineage>
        <taxon>Eukaryota</taxon>
        <taxon>Fungi</taxon>
        <taxon>Dikarya</taxon>
        <taxon>Basidiomycota</taxon>
        <taxon>Agaricomycotina</taxon>
        <taxon>Agaricomycetes</taxon>
        <taxon>Phallomycetidae</taxon>
        <taxon>Geastrales</taxon>
        <taxon>Sphaerobolaceae</taxon>
        <taxon>Sphaerobolus</taxon>
    </lineage>
</organism>
<dbReference type="SUPFAM" id="SSF54160">
    <property type="entry name" value="Chromo domain-like"/>
    <property type="match status" value="1"/>
</dbReference>
<evidence type="ECO:0000313" key="2">
    <source>
        <dbReference type="EMBL" id="KIJ25578.1"/>
    </source>
</evidence>
<dbReference type="InterPro" id="IPR023780">
    <property type="entry name" value="Chromo_domain"/>
</dbReference>
<dbReference type="GO" id="GO:0006338">
    <property type="term" value="P:chromatin remodeling"/>
    <property type="evidence" value="ECO:0007669"/>
    <property type="project" value="UniProtKB-ARBA"/>
</dbReference>
<dbReference type="PROSITE" id="PS50013">
    <property type="entry name" value="CHROMO_2"/>
    <property type="match status" value="1"/>
</dbReference>
<dbReference type="PANTHER" id="PTHR46148">
    <property type="entry name" value="CHROMO DOMAIN-CONTAINING PROTEIN"/>
    <property type="match status" value="1"/>
</dbReference>
<dbReference type="InterPro" id="IPR016197">
    <property type="entry name" value="Chromo-like_dom_sf"/>
</dbReference>
<dbReference type="OrthoDB" id="3364639at2759"/>
<dbReference type="InterPro" id="IPR000953">
    <property type="entry name" value="Chromo/chromo_shadow_dom"/>
</dbReference>
<dbReference type="Pfam" id="PF00385">
    <property type="entry name" value="Chromo"/>
    <property type="match status" value="1"/>
</dbReference>
<dbReference type="PANTHER" id="PTHR46148:SF52">
    <property type="entry name" value="OS04G0603800 PROTEIN"/>
    <property type="match status" value="1"/>
</dbReference>
<gene>
    <name evidence="2" type="ORF">M422DRAFT_273444</name>
</gene>
<dbReference type="Pfam" id="PF24626">
    <property type="entry name" value="SH3_Tf2-1"/>
    <property type="match status" value="1"/>
</dbReference>
<evidence type="ECO:0000313" key="3">
    <source>
        <dbReference type="Proteomes" id="UP000054279"/>
    </source>
</evidence>
<dbReference type="Gene3D" id="2.40.50.40">
    <property type="match status" value="1"/>
</dbReference>
<dbReference type="HOGENOM" id="CLU_000384_6_4_1"/>
<accession>A0A0C9T925</accession>
<sequence length="171" mass="19677">MTGTLPFFTNKDHNPNLVIHPEYELASSRAQDYISNLDELHQERPFEIIAKPGPVSVTLCLPQDMHAVHPVFHVLMLEPYMLNTIPNRIEEPPPPVTITIDKTVEYEISQILDSKIDKHRKCKLQYLVSWLGYEGTDQEKDWLTATKLEHTKELVADFHKAYPDKPGPHLS</sequence>
<dbReference type="InterPro" id="IPR056924">
    <property type="entry name" value="SH3_Tf2-1"/>
</dbReference>
<proteinExistence type="predicted"/>
<reference evidence="2 3" key="1">
    <citation type="submission" date="2014-06" db="EMBL/GenBank/DDBJ databases">
        <title>Evolutionary Origins and Diversification of the Mycorrhizal Mutualists.</title>
        <authorList>
            <consortium name="DOE Joint Genome Institute"/>
            <consortium name="Mycorrhizal Genomics Consortium"/>
            <person name="Kohler A."/>
            <person name="Kuo A."/>
            <person name="Nagy L.G."/>
            <person name="Floudas D."/>
            <person name="Copeland A."/>
            <person name="Barry K.W."/>
            <person name="Cichocki N."/>
            <person name="Veneault-Fourrey C."/>
            <person name="LaButti K."/>
            <person name="Lindquist E.A."/>
            <person name="Lipzen A."/>
            <person name="Lundell T."/>
            <person name="Morin E."/>
            <person name="Murat C."/>
            <person name="Riley R."/>
            <person name="Ohm R."/>
            <person name="Sun H."/>
            <person name="Tunlid A."/>
            <person name="Henrissat B."/>
            <person name="Grigoriev I.V."/>
            <person name="Hibbett D.S."/>
            <person name="Martin F."/>
        </authorList>
    </citation>
    <scope>NUCLEOTIDE SEQUENCE [LARGE SCALE GENOMIC DNA]</scope>
    <source>
        <strain evidence="2 3">SS14</strain>
    </source>
</reference>
<dbReference type="Proteomes" id="UP000054279">
    <property type="component" value="Unassembled WGS sequence"/>
</dbReference>